<dbReference type="Pfam" id="PF15892">
    <property type="entry name" value="BNR_4"/>
    <property type="match status" value="1"/>
</dbReference>
<accession>A0A7X0H4P2</accession>
<dbReference type="SUPFAM" id="SSF48208">
    <property type="entry name" value="Six-hairpin glycosidases"/>
    <property type="match status" value="1"/>
</dbReference>
<gene>
    <name evidence="2" type="ORF">HNQ40_001043</name>
</gene>
<keyword evidence="1 2" id="KW-0378">Hydrolase</keyword>
<sequence>MAKFAAVVLLAATWGGVVCLADRPAEAQPGMVSQLQVQSASPEAVRDTMRRVAEYQLDRYGPEPPTRNWLVGTFFTGMIEAYHATGDAWYLEESRAWGERSGWGINNPVHADDVCPGQTYLELYFIDEDPAMLTPLVEAMEPLLERETIEPGELNAWQKEAKPWTGRNLWWWCDALYMAPPVYARLGTATGDRAYHEAMHELFWDTADYLYDPNEHLFYRDGRYLPKGDGTDEQAEKVFWSRGNGWVFAGLVRILEHLPEDDPQRQRYLELFRDMAMRIVSLQQDDGLWRSWMNNPAQHPTKESTGSAFFVYGLAKGVSEGWLPQGYYESAILRGWTGLLSCVTPEGRVTHAQMVGYAPTAVRPWDTMDYGAGALLLAAAAVAGWREDGLPTNPPPGEFLPRVVAEDGAFTWYNDERAVVMGNLLYVNYVKRDGMTALSSFAVSTDIEKPPAPNAKREVLLSTWTEKDDHNNGSLLPLPDGRLLATYAKHGTSKSFYQRYITPKWWNPPVVSDERAFEVTKTKRGLTYQNLFPLSDEGGRIYNFFRGNNFNPNFVTSDDLGETWSDPHLLVSAGENSNQRPYVKYVHNGKDRFDLLYTDGHPRDLKANNVYHLYYFDGAFRRSDGTVIRTMDQIVAGDSLAAEEGTLVFDGSGASGRGWVWDLEYDRAGQPYGAFISSPSGDIGTDMRYWTARLIDGEWQTEEIAFAGSNLYPKEQHYAGGIALDPHDDQRVVVSADVHPATNEPLPGRVYQLFKGTKSENGDWDWEQLTFDPVNHQLRPVLVRDRPETLVWFAGEYATYADYRCKVMASFGY</sequence>
<dbReference type="RefSeq" id="WP_184676823.1">
    <property type="nucleotide sequence ID" value="NZ_JACHGY010000001.1"/>
</dbReference>
<keyword evidence="3" id="KW-1185">Reference proteome</keyword>
<dbReference type="SUPFAM" id="SSF50939">
    <property type="entry name" value="Sialidases"/>
    <property type="match status" value="1"/>
</dbReference>
<dbReference type="Pfam" id="PF07470">
    <property type="entry name" value="Glyco_hydro_88"/>
    <property type="match status" value="1"/>
</dbReference>
<evidence type="ECO:0000256" key="1">
    <source>
        <dbReference type="ARBA" id="ARBA00022801"/>
    </source>
</evidence>
<dbReference type="PANTHER" id="PTHR33886:SF8">
    <property type="entry name" value="UNSATURATED RHAMNOGALACTURONAN HYDROLASE (EUROFUNG)"/>
    <property type="match status" value="1"/>
</dbReference>
<dbReference type="CDD" id="cd15482">
    <property type="entry name" value="Sialidase_non-viral"/>
    <property type="match status" value="1"/>
</dbReference>
<dbReference type="InterPro" id="IPR012341">
    <property type="entry name" value="6hp_glycosidase-like_sf"/>
</dbReference>
<dbReference type="Proteomes" id="UP000541810">
    <property type="component" value="Unassembled WGS sequence"/>
</dbReference>
<dbReference type="InterPro" id="IPR008928">
    <property type="entry name" value="6-hairpin_glycosidase_sf"/>
</dbReference>
<dbReference type="GO" id="GO:0005975">
    <property type="term" value="P:carbohydrate metabolic process"/>
    <property type="evidence" value="ECO:0007669"/>
    <property type="project" value="InterPro"/>
</dbReference>
<dbReference type="Gene3D" id="1.50.10.10">
    <property type="match status" value="1"/>
</dbReference>
<proteinExistence type="predicted"/>
<dbReference type="AlphaFoldDB" id="A0A7X0H4P2"/>
<comment type="caution">
    <text evidence="2">The sequence shown here is derived from an EMBL/GenBank/DDBJ whole genome shotgun (WGS) entry which is preliminary data.</text>
</comment>
<evidence type="ECO:0000313" key="2">
    <source>
        <dbReference type="EMBL" id="MBB6429237.1"/>
    </source>
</evidence>
<dbReference type="GO" id="GO:0016787">
    <property type="term" value="F:hydrolase activity"/>
    <property type="evidence" value="ECO:0007669"/>
    <property type="project" value="UniProtKB-KW"/>
</dbReference>
<dbReference type="InterPro" id="IPR010905">
    <property type="entry name" value="Glyco_hydro_88"/>
</dbReference>
<dbReference type="InterPro" id="IPR052043">
    <property type="entry name" value="PolySaccharide_Degr_Enz"/>
</dbReference>
<dbReference type="EMBL" id="JACHGY010000001">
    <property type="protein sequence ID" value="MBB6429237.1"/>
    <property type="molecule type" value="Genomic_DNA"/>
</dbReference>
<organism evidence="2 3">
    <name type="scientific">Algisphaera agarilytica</name>
    <dbReference type="NCBI Taxonomy" id="1385975"/>
    <lineage>
        <taxon>Bacteria</taxon>
        <taxon>Pseudomonadati</taxon>
        <taxon>Planctomycetota</taxon>
        <taxon>Phycisphaerae</taxon>
        <taxon>Phycisphaerales</taxon>
        <taxon>Phycisphaeraceae</taxon>
        <taxon>Algisphaera</taxon>
    </lineage>
</organism>
<dbReference type="InterPro" id="IPR036278">
    <property type="entry name" value="Sialidase_sf"/>
</dbReference>
<evidence type="ECO:0000313" key="3">
    <source>
        <dbReference type="Proteomes" id="UP000541810"/>
    </source>
</evidence>
<name>A0A7X0H4P2_9BACT</name>
<reference evidence="2 3" key="1">
    <citation type="submission" date="2020-08" db="EMBL/GenBank/DDBJ databases">
        <title>Genomic Encyclopedia of Type Strains, Phase IV (KMG-IV): sequencing the most valuable type-strain genomes for metagenomic binning, comparative biology and taxonomic classification.</title>
        <authorList>
            <person name="Goeker M."/>
        </authorList>
    </citation>
    <scope>NUCLEOTIDE SEQUENCE [LARGE SCALE GENOMIC DNA]</scope>
    <source>
        <strain evidence="2 3">DSM 103725</strain>
    </source>
</reference>
<dbReference type="PANTHER" id="PTHR33886">
    <property type="entry name" value="UNSATURATED RHAMNOGALACTURONAN HYDROLASE (EUROFUNG)"/>
    <property type="match status" value="1"/>
</dbReference>
<protein>
    <submittedName>
        <fullName evidence="2">Rhamnogalacturonyl hydrolase YesR</fullName>
    </submittedName>
</protein>